<dbReference type="EMBL" id="GBBM01003086">
    <property type="protein sequence ID" value="JAC32332.1"/>
    <property type="molecule type" value="mRNA"/>
</dbReference>
<dbReference type="AlphaFoldDB" id="A0A023GEL4"/>
<evidence type="ECO:0000313" key="2">
    <source>
        <dbReference type="EMBL" id="JAC32332.1"/>
    </source>
</evidence>
<sequence>MGALTSKMSSQAFFLRVLKVVIQLREAAQGSQQQAAARRRLSSNGGGAGAGAQSPLIQPLAASTPTRQASTGAAETTTADEPLLLSEELRLDSLWSTLSDCLLELAETQDQHAVLVLQPAVET</sequence>
<protein>
    <submittedName>
        <fullName evidence="2">Putative e3 ubiquitin protein</fullName>
    </submittedName>
</protein>
<organism evidence="2">
    <name type="scientific">Amblyomma triste</name>
    <name type="common">Neotropical tick</name>
    <dbReference type="NCBI Taxonomy" id="251400"/>
    <lineage>
        <taxon>Eukaryota</taxon>
        <taxon>Metazoa</taxon>
        <taxon>Ecdysozoa</taxon>
        <taxon>Arthropoda</taxon>
        <taxon>Chelicerata</taxon>
        <taxon>Arachnida</taxon>
        <taxon>Acari</taxon>
        <taxon>Parasitiformes</taxon>
        <taxon>Ixodida</taxon>
        <taxon>Ixodoidea</taxon>
        <taxon>Ixodidae</taxon>
        <taxon>Amblyomminae</taxon>
        <taxon>Amblyomma</taxon>
    </lineage>
</organism>
<accession>A0A023GEL4</accession>
<feature type="non-terminal residue" evidence="2">
    <location>
        <position position="123"/>
    </location>
</feature>
<name>A0A023GEL4_AMBTT</name>
<reference evidence="2" key="1">
    <citation type="submission" date="2014-03" db="EMBL/GenBank/DDBJ databases">
        <title>The sialotranscriptome of Amblyomma triste, Amblyomma parvum and Amblyomma cajennense ticks, uncovered by 454-based RNA-seq.</title>
        <authorList>
            <person name="Garcia G.R."/>
            <person name="Gardinassi L.G."/>
            <person name="Ribeiro J.M."/>
            <person name="Anatriello E."/>
            <person name="Ferreira B.R."/>
            <person name="Moreira H.N."/>
            <person name="Mafra C."/>
            <person name="Olegario M.M."/>
            <person name="Szabo P.J."/>
            <person name="Miranda-Santos I.K."/>
            <person name="Maruyama S.R."/>
        </authorList>
    </citation>
    <scope>NUCLEOTIDE SEQUENCE</scope>
    <source>
        <strain evidence="2">Mato Grasso do Sul</strain>
        <tissue evidence="2">Salivary glands</tissue>
    </source>
</reference>
<proteinExistence type="evidence at transcript level"/>
<evidence type="ECO:0000256" key="1">
    <source>
        <dbReference type="SAM" id="MobiDB-lite"/>
    </source>
</evidence>
<feature type="region of interest" description="Disordered" evidence="1">
    <location>
        <begin position="31"/>
        <end position="82"/>
    </location>
</feature>
<feature type="compositionally biased region" description="Polar residues" evidence="1">
    <location>
        <begin position="61"/>
        <end position="79"/>
    </location>
</feature>